<dbReference type="STRING" id="112090.W4GNQ7"/>
<dbReference type="PROSITE" id="PS50090">
    <property type="entry name" value="MYB_LIKE"/>
    <property type="match status" value="2"/>
</dbReference>
<evidence type="ECO:0000259" key="3">
    <source>
        <dbReference type="PROSITE" id="PS51294"/>
    </source>
</evidence>
<sequence>MLAPELLLPQATMNKIMGSWTAMEDQLLRSRVEQSHSESWSKIAEGVPGRSSKQCRDRWRNHLDPSLIKSAFTTDEEIALENAYEELGNRWTEIAKRLPGRSEHDVKLRWKTMHPHRLDRSKATTRSAPTPPPQRRVVEMPMTRPRQMSNVMGSDVISMLDELAVDDSTAAPSKRPHVTDWDYTAPPPTTAARPLAGSFQLTDSFLNTLKKIEHNPTVDEEALIDSLFASFGPHDEEAIRRSFNISMQEFDAMLENKTTLKKSLTKLSSTTSNTSNAGLSFLNNTSFLNNDDIDGLISSCVDNQIDHLAQ</sequence>
<dbReference type="SUPFAM" id="SSF46689">
    <property type="entry name" value="Homeodomain-like"/>
    <property type="match status" value="1"/>
</dbReference>
<dbReference type="Pfam" id="PF13921">
    <property type="entry name" value="Myb_DNA-bind_6"/>
    <property type="match status" value="1"/>
</dbReference>
<proteinExistence type="predicted"/>
<feature type="domain" description="HTH myb-type" evidence="3">
    <location>
        <begin position="12"/>
        <end position="67"/>
    </location>
</feature>
<dbReference type="Gene3D" id="1.10.10.60">
    <property type="entry name" value="Homeodomain-like"/>
    <property type="match status" value="2"/>
</dbReference>
<evidence type="ECO:0000259" key="2">
    <source>
        <dbReference type="PROSITE" id="PS50090"/>
    </source>
</evidence>
<feature type="region of interest" description="Disordered" evidence="1">
    <location>
        <begin position="116"/>
        <end position="137"/>
    </location>
</feature>
<dbReference type="GeneID" id="20808775"/>
<feature type="domain" description="Myb-like" evidence="2">
    <location>
        <begin position="18"/>
        <end position="63"/>
    </location>
</feature>
<accession>W4GNQ7</accession>
<dbReference type="InterPro" id="IPR001005">
    <property type="entry name" value="SANT/Myb"/>
</dbReference>
<dbReference type="VEuPathDB" id="FungiDB:H257_06779"/>
<dbReference type="InterPro" id="IPR009057">
    <property type="entry name" value="Homeodomain-like_sf"/>
</dbReference>
<dbReference type="RefSeq" id="XP_009830437.1">
    <property type="nucleotide sequence ID" value="XM_009832135.1"/>
</dbReference>
<evidence type="ECO:0008006" key="5">
    <source>
        <dbReference type="Google" id="ProtNLM"/>
    </source>
</evidence>
<dbReference type="InterPro" id="IPR050560">
    <property type="entry name" value="MYB_TF"/>
</dbReference>
<dbReference type="OrthoDB" id="2143914at2759"/>
<dbReference type="GO" id="GO:0000978">
    <property type="term" value="F:RNA polymerase II cis-regulatory region sequence-specific DNA binding"/>
    <property type="evidence" value="ECO:0007669"/>
    <property type="project" value="TreeGrafter"/>
</dbReference>
<evidence type="ECO:0000256" key="1">
    <source>
        <dbReference type="SAM" id="MobiDB-lite"/>
    </source>
</evidence>
<dbReference type="PANTHER" id="PTHR45614:SF25">
    <property type="entry name" value="MYB PROTEIN"/>
    <property type="match status" value="1"/>
</dbReference>
<gene>
    <name evidence="4" type="ORF">H257_06779</name>
</gene>
<reference evidence="4" key="1">
    <citation type="submission" date="2013-12" db="EMBL/GenBank/DDBJ databases">
        <title>The Genome Sequence of Aphanomyces astaci APO3.</title>
        <authorList>
            <consortium name="The Broad Institute Genomics Platform"/>
            <person name="Russ C."/>
            <person name="Tyler B."/>
            <person name="van West P."/>
            <person name="Dieguez-Uribeondo J."/>
            <person name="Young S.K."/>
            <person name="Zeng Q."/>
            <person name="Gargeya S."/>
            <person name="Fitzgerald M."/>
            <person name="Abouelleil A."/>
            <person name="Alvarado L."/>
            <person name="Chapman S.B."/>
            <person name="Gainer-Dewar J."/>
            <person name="Goldberg J."/>
            <person name="Griggs A."/>
            <person name="Gujja S."/>
            <person name="Hansen M."/>
            <person name="Howarth C."/>
            <person name="Imamovic A."/>
            <person name="Ireland A."/>
            <person name="Larimer J."/>
            <person name="McCowan C."/>
            <person name="Murphy C."/>
            <person name="Pearson M."/>
            <person name="Poon T.W."/>
            <person name="Priest M."/>
            <person name="Roberts A."/>
            <person name="Saif S."/>
            <person name="Shea T."/>
            <person name="Sykes S."/>
            <person name="Wortman J."/>
            <person name="Nusbaum C."/>
            <person name="Birren B."/>
        </authorList>
    </citation>
    <scope>NUCLEOTIDE SEQUENCE [LARGE SCALE GENOMIC DNA]</scope>
    <source>
        <strain evidence="4">APO3</strain>
    </source>
</reference>
<feature type="domain" description="Myb-like" evidence="2">
    <location>
        <begin position="64"/>
        <end position="114"/>
    </location>
</feature>
<dbReference type="CDD" id="cd00167">
    <property type="entry name" value="SANT"/>
    <property type="match status" value="2"/>
</dbReference>
<protein>
    <recommendedName>
        <fullName evidence="5">Myb-like DNA-binding protein</fullName>
    </recommendedName>
</protein>
<organism evidence="4">
    <name type="scientific">Aphanomyces astaci</name>
    <name type="common">Crayfish plague agent</name>
    <dbReference type="NCBI Taxonomy" id="112090"/>
    <lineage>
        <taxon>Eukaryota</taxon>
        <taxon>Sar</taxon>
        <taxon>Stramenopiles</taxon>
        <taxon>Oomycota</taxon>
        <taxon>Saprolegniomycetes</taxon>
        <taxon>Saprolegniales</taxon>
        <taxon>Verrucalvaceae</taxon>
        <taxon>Aphanomyces</taxon>
    </lineage>
</organism>
<dbReference type="EMBL" id="KI913126">
    <property type="protein sequence ID" value="ETV80513.1"/>
    <property type="molecule type" value="Genomic_DNA"/>
</dbReference>
<dbReference type="PANTHER" id="PTHR45614">
    <property type="entry name" value="MYB PROTEIN-RELATED"/>
    <property type="match status" value="1"/>
</dbReference>
<dbReference type="InterPro" id="IPR017930">
    <property type="entry name" value="Myb_dom"/>
</dbReference>
<dbReference type="GO" id="GO:0005634">
    <property type="term" value="C:nucleus"/>
    <property type="evidence" value="ECO:0007669"/>
    <property type="project" value="TreeGrafter"/>
</dbReference>
<dbReference type="AlphaFoldDB" id="W4GNQ7"/>
<dbReference type="GO" id="GO:0000981">
    <property type="term" value="F:DNA-binding transcription factor activity, RNA polymerase II-specific"/>
    <property type="evidence" value="ECO:0007669"/>
    <property type="project" value="TreeGrafter"/>
</dbReference>
<dbReference type="SMART" id="SM00717">
    <property type="entry name" value="SANT"/>
    <property type="match status" value="2"/>
</dbReference>
<evidence type="ECO:0000313" key="4">
    <source>
        <dbReference type="EMBL" id="ETV80513.1"/>
    </source>
</evidence>
<name>W4GNQ7_APHAT</name>
<dbReference type="PROSITE" id="PS51294">
    <property type="entry name" value="HTH_MYB"/>
    <property type="match status" value="2"/>
</dbReference>
<feature type="domain" description="HTH myb-type" evidence="3">
    <location>
        <begin position="69"/>
        <end position="118"/>
    </location>
</feature>